<dbReference type="PANTHER" id="PTHR23272:SF179">
    <property type="entry name" value="ZINC FINGER BED DOMAIN-CONTAINING PROTEIN RICESLEEPER 2-LIKE ISOFORM X1"/>
    <property type="match status" value="1"/>
</dbReference>
<dbReference type="InterPro" id="IPR008906">
    <property type="entry name" value="HATC_C_dom"/>
</dbReference>
<feature type="region of interest" description="Disordered" evidence="1">
    <location>
        <begin position="1"/>
        <end position="36"/>
    </location>
</feature>
<evidence type="ECO:0000256" key="1">
    <source>
        <dbReference type="SAM" id="MobiDB-lite"/>
    </source>
</evidence>
<dbReference type="InterPro" id="IPR012337">
    <property type="entry name" value="RNaseH-like_sf"/>
</dbReference>
<feature type="domain" description="hAT-like transposase RNase-H fold" evidence="3">
    <location>
        <begin position="49"/>
        <end position="116"/>
    </location>
</feature>
<gene>
    <name evidence="4" type="ORF">Ahy_A09g044675</name>
</gene>
<organism evidence="4 5">
    <name type="scientific">Arachis hypogaea</name>
    <name type="common">Peanut</name>
    <dbReference type="NCBI Taxonomy" id="3818"/>
    <lineage>
        <taxon>Eukaryota</taxon>
        <taxon>Viridiplantae</taxon>
        <taxon>Streptophyta</taxon>
        <taxon>Embryophyta</taxon>
        <taxon>Tracheophyta</taxon>
        <taxon>Spermatophyta</taxon>
        <taxon>Magnoliopsida</taxon>
        <taxon>eudicotyledons</taxon>
        <taxon>Gunneridae</taxon>
        <taxon>Pentapetalae</taxon>
        <taxon>rosids</taxon>
        <taxon>fabids</taxon>
        <taxon>Fabales</taxon>
        <taxon>Fabaceae</taxon>
        <taxon>Papilionoideae</taxon>
        <taxon>50 kb inversion clade</taxon>
        <taxon>dalbergioids sensu lato</taxon>
        <taxon>Dalbergieae</taxon>
        <taxon>Pterocarpus clade</taxon>
        <taxon>Arachis</taxon>
    </lineage>
</organism>
<feature type="compositionally biased region" description="Polar residues" evidence="1">
    <location>
        <begin position="25"/>
        <end position="35"/>
    </location>
</feature>
<name>A0A445BKI4_ARAHY</name>
<comment type="caution">
    <text evidence="4">The sequence shown here is derived from an EMBL/GenBank/DDBJ whole genome shotgun (WGS) entry which is preliminary data.</text>
</comment>
<dbReference type="InterPro" id="IPR025525">
    <property type="entry name" value="hAT-like_transposase_RNase-H"/>
</dbReference>
<dbReference type="Pfam" id="PF14372">
    <property type="entry name" value="hAT-like_RNase-H"/>
    <property type="match status" value="1"/>
</dbReference>
<evidence type="ECO:0000313" key="5">
    <source>
        <dbReference type="Proteomes" id="UP000289738"/>
    </source>
</evidence>
<keyword evidence="5" id="KW-1185">Reference proteome</keyword>
<dbReference type="SUPFAM" id="SSF53098">
    <property type="entry name" value="Ribonuclease H-like"/>
    <property type="match status" value="1"/>
</dbReference>
<evidence type="ECO:0000259" key="2">
    <source>
        <dbReference type="Pfam" id="PF05699"/>
    </source>
</evidence>
<reference evidence="4 5" key="1">
    <citation type="submission" date="2019-01" db="EMBL/GenBank/DDBJ databases">
        <title>Sequencing of cultivated peanut Arachis hypogaea provides insights into genome evolution and oil improvement.</title>
        <authorList>
            <person name="Chen X."/>
        </authorList>
    </citation>
    <scope>NUCLEOTIDE SEQUENCE [LARGE SCALE GENOMIC DNA]</scope>
    <source>
        <strain evidence="5">cv. Fuhuasheng</strain>
        <tissue evidence="4">Leaves</tissue>
    </source>
</reference>
<sequence>MESDEPPHPYHEEPPSYHEPFLPSNEPSYPPQSSMDDILRGLLQGQAKMKRDVLEFVTALTEDEIHGIMGIAVVLDPKYKIVGVEFQFEKIYPDPIECSKQVERIHQFCNELVNEYNQKMSSDLSHVGTKEVDKSENVILFGDDDHMVYLKRRKMTRAKDIYAILMSTVVSASAFSSSRCVISPHHRKFKESIIESLMCLNLDLQTFNDDDVKMIKH</sequence>
<evidence type="ECO:0008006" key="6">
    <source>
        <dbReference type="Google" id="ProtNLM"/>
    </source>
</evidence>
<feature type="compositionally biased region" description="Basic and acidic residues" evidence="1">
    <location>
        <begin position="1"/>
        <end position="16"/>
    </location>
</feature>
<dbReference type="GO" id="GO:0046983">
    <property type="term" value="F:protein dimerization activity"/>
    <property type="evidence" value="ECO:0007669"/>
    <property type="project" value="InterPro"/>
</dbReference>
<dbReference type="PANTHER" id="PTHR23272">
    <property type="entry name" value="BED FINGER-RELATED"/>
    <property type="match status" value="1"/>
</dbReference>
<dbReference type="Proteomes" id="UP000289738">
    <property type="component" value="Chromosome A09"/>
</dbReference>
<dbReference type="GO" id="GO:0003677">
    <property type="term" value="F:DNA binding"/>
    <property type="evidence" value="ECO:0007669"/>
    <property type="project" value="InterPro"/>
</dbReference>
<proteinExistence type="predicted"/>
<evidence type="ECO:0000259" key="3">
    <source>
        <dbReference type="Pfam" id="PF14372"/>
    </source>
</evidence>
<feature type="domain" description="HAT C-terminal dimerisation" evidence="2">
    <location>
        <begin position="158"/>
        <end position="203"/>
    </location>
</feature>
<accession>A0A445BKI4</accession>
<dbReference type="Pfam" id="PF05699">
    <property type="entry name" value="Dimer_Tnp_hAT"/>
    <property type="match status" value="1"/>
</dbReference>
<dbReference type="EMBL" id="SDMP01000009">
    <property type="protein sequence ID" value="RYR39193.1"/>
    <property type="molecule type" value="Genomic_DNA"/>
</dbReference>
<protein>
    <recommendedName>
        <fullName evidence="6">HAT C-terminal dimerisation domain-containing protein</fullName>
    </recommendedName>
</protein>
<evidence type="ECO:0000313" key="4">
    <source>
        <dbReference type="EMBL" id="RYR39193.1"/>
    </source>
</evidence>
<dbReference type="AlphaFoldDB" id="A0A445BKI4"/>